<evidence type="ECO:0000313" key="2">
    <source>
        <dbReference type="Proteomes" id="UP000831701"/>
    </source>
</evidence>
<gene>
    <name evidence="1" type="ORF">L3Q82_020099</name>
</gene>
<accession>A0ACB8VD11</accession>
<name>A0ACB8VD11_9TELE</name>
<comment type="caution">
    <text evidence="1">The sequence shown here is derived from an EMBL/GenBank/DDBJ whole genome shotgun (WGS) entry which is preliminary data.</text>
</comment>
<reference evidence="1" key="1">
    <citation type="submission" date="2022-04" db="EMBL/GenBank/DDBJ databases">
        <title>Jade perch genome.</title>
        <authorList>
            <person name="Chao B."/>
        </authorList>
    </citation>
    <scope>NUCLEOTIDE SEQUENCE</scope>
    <source>
        <strain evidence="1">CB-2022</strain>
    </source>
</reference>
<dbReference type="Proteomes" id="UP000831701">
    <property type="component" value="Chromosome 23"/>
</dbReference>
<keyword evidence="2" id="KW-1185">Reference proteome</keyword>
<dbReference type="EMBL" id="CM041553">
    <property type="protein sequence ID" value="KAI3353577.1"/>
    <property type="molecule type" value="Genomic_DNA"/>
</dbReference>
<organism evidence="1 2">
    <name type="scientific">Scortum barcoo</name>
    <name type="common">barcoo grunter</name>
    <dbReference type="NCBI Taxonomy" id="214431"/>
    <lineage>
        <taxon>Eukaryota</taxon>
        <taxon>Metazoa</taxon>
        <taxon>Chordata</taxon>
        <taxon>Craniata</taxon>
        <taxon>Vertebrata</taxon>
        <taxon>Euteleostomi</taxon>
        <taxon>Actinopterygii</taxon>
        <taxon>Neopterygii</taxon>
        <taxon>Teleostei</taxon>
        <taxon>Neoteleostei</taxon>
        <taxon>Acanthomorphata</taxon>
        <taxon>Eupercaria</taxon>
        <taxon>Centrarchiformes</taxon>
        <taxon>Terapontoidei</taxon>
        <taxon>Terapontidae</taxon>
        <taxon>Scortum</taxon>
    </lineage>
</organism>
<proteinExistence type="predicted"/>
<protein>
    <submittedName>
        <fullName evidence="1">Uncharacterized protein</fullName>
    </submittedName>
</protein>
<evidence type="ECO:0000313" key="1">
    <source>
        <dbReference type="EMBL" id="KAI3353577.1"/>
    </source>
</evidence>
<sequence length="221" mass="24590">MSHREEASGKTKDTLEKLCLSAGLGTPRGPPGRAGGSVWGEGSLGIFCSDCCLRDPVPDQAVEDGWMDGTKWILISTHARLPTRLHSLSRRVQTLHSLSRRVQTLHRQTHHRPDHAADHPDHPNPRPGDLRPQLNCLNPHMQGSRRGWLAHQTHQMQRARTKNKGGLATPRHSYNTRSERAPEPKQEPETETETETETEESECDSKPQPEASIKIAAGAKN</sequence>